<evidence type="ECO:0000256" key="3">
    <source>
        <dbReference type="SAM" id="MobiDB-lite"/>
    </source>
</evidence>
<dbReference type="Gene3D" id="3.90.226.10">
    <property type="entry name" value="2-enoyl-CoA Hydratase, Chain A, domain 1"/>
    <property type="match status" value="1"/>
</dbReference>
<protein>
    <recommendedName>
        <fullName evidence="2">3-hydroxyisobutyryl-CoA hydrolase</fullName>
        <shortName evidence="2">HIB-CoA hydrolase</shortName>
        <shortName evidence="2">HIBYL-CoA-H</shortName>
        <ecNumber evidence="2">3.1.2.4</ecNumber>
    </recommendedName>
    <alternativeName>
        <fullName evidence="2">3-hydroxyisobutyryl-coenzyme A hydrolase</fullName>
    </alternativeName>
</protein>
<feature type="region of interest" description="Disordered" evidence="3">
    <location>
        <begin position="385"/>
        <end position="409"/>
    </location>
</feature>
<dbReference type="OrthoDB" id="16820at2759"/>
<dbReference type="Proteomes" id="UP000467841">
    <property type="component" value="Unassembled WGS sequence"/>
</dbReference>
<reference evidence="5" key="1">
    <citation type="submission" date="2020-01" db="EMBL/GenBank/DDBJ databases">
        <authorList>
            <person name="Mishra B."/>
        </authorList>
    </citation>
    <scope>NUCLEOTIDE SEQUENCE [LARGE SCALE GENOMIC DNA]</scope>
</reference>
<dbReference type="InterPro" id="IPR029045">
    <property type="entry name" value="ClpP/crotonase-like_dom_sf"/>
</dbReference>
<evidence type="ECO:0000259" key="4">
    <source>
        <dbReference type="Pfam" id="PF16113"/>
    </source>
</evidence>
<dbReference type="EC" id="3.1.2.4" evidence="2"/>
<proteinExistence type="inferred from homology"/>
<comment type="function">
    <text evidence="2">Hydrolyzes 3-hydroxyisobutyryl-CoA (HIBYL-CoA), a saline catabolite. Has high activity toward isobutyryl-CoA. Could be an isobutyryl-CoA dehydrogenase that functions in valine catabolism.</text>
</comment>
<dbReference type="GO" id="GO:0003860">
    <property type="term" value="F:3-hydroxyisobutyryl-CoA hydrolase activity"/>
    <property type="evidence" value="ECO:0007669"/>
    <property type="project" value="UniProtKB-UniRule"/>
</dbReference>
<comment type="pathway">
    <text evidence="2">Amino-acid degradation; L-valine degradation.</text>
</comment>
<dbReference type="Pfam" id="PF16113">
    <property type="entry name" value="ECH_2"/>
    <property type="match status" value="1"/>
</dbReference>
<dbReference type="NCBIfam" id="NF004127">
    <property type="entry name" value="PRK05617.1"/>
    <property type="match status" value="1"/>
</dbReference>
<dbReference type="InterPro" id="IPR045004">
    <property type="entry name" value="ECH_dom"/>
</dbReference>
<evidence type="ECO:0000313" key="6">
    <source>
        <dbReference type="Proteomes" id="UP000467841"/>
    </source>
</evidence>
<dbReference type="SUPFAM" id="SSF52096">
    <property type="entry name" value="ClpP/crotonase"/>
    <property type="match status" value="1"/>
</dbReference>
<dbReference type="GO" id="GO:0006574">
    <property type="term" value="P:L-valine catabolic process"/>
    <property type="evidence" value="ECO:0007669"/>
    <property type="project" value="UniProtKB-UniRule"/>
</dbReference>
<comment type="similarity">
    <text evidence="2">Belongs to the enoyl-CoA hydratase/isomerase family.</text>
</comment>
<evidence type="ECO:0000256" key="1">
    <source>
        <dbReference type="ARBA" id="ARBA00022801"/>
    </source>
</evidence>
<comment type="caution">
    <text evidence="5">The sequence shown here is derived from an EMBL/GenBank/DDBJ whole genome shotgun (WGS) entry which is preliminary data.</text>
</comment>
<accession>A0A6D2KIS4</accession>
<dbReference type="FunFam" id="3.90.226.10:FF:000027">
    <property type="entry name" value="Probable 3-hydroxyisobutyryl-CoA hydrolase 2"/>
    <property type="match status" value="1"/>
</dbReference>
<sequence>MQTLKALRRVTEPLKWIRPVYYGRSFSALPNFSASDADIEDQVLVEGKAKSRAAILNSPSTLNALSAPVVSRLTRLYESWEENPAISFVLMKGSGKTFSSGADVLPLYHSINEGKTEECKDFFKSLYNFVYLQGTYLKPNIAIMDGVTMGCGGGISIPGMFRVATDKTVLAHPEVQIGFHPDAGASYYLSRLPGYLGEYLALTGQKLNGVEMIACGLATHYCLHSRLEMIEERICKLLSDDPTVIEASLAQYGDLVYPDSSSVLHKIEMIDRYFGLDTVEEIIEAMENEVADSCNEWCKKTLKQVKEASPLSLKITLQSIREGRFQTLDQCLTREYRMSLCGVSKTVSGDFCEGIRARLVDKDFAPKWNPPRLEDVSKDMVDSYFTPATDADDQDSVLKLPTAQREPYV</sequence>
<evidence type="ECO:0000313" key="5">
    <source>
        <dbReference type="EMBL" id="CAA7051785.1"/>
    </source>
</evidence>
<keyword evidence="1 2" id="KW-0378">Hydrolase</keyword>
<dbReference type="CDD" id="cd06558">
    <property type="entry name" value="crotonase-like"/>
    <property type="match status" value="1"/>
</dbReference>
<keyword evidence="6" id="KW-1185">Reference proteome</keyword>
<comment type="catalytic activity">
    <reaction evidence="2">
        <text>3-hydroxy-2-methylpropanoyl-CoA + H2O = 3-hydroxy-2-methylpropanoate + CoA + H(+)</text>
        <dbReference type="Rhea" id="RHEA:20888"/>
        <dbReference type="ChEBI" id="CHEBI:11805"/>
        <dbReference type="ChEBI" id="CHEBI:15377"/>
        <dbReference type="ChEBI" id="CHEBI:15378"/>
        <dbReference type="ChEBI" id="CHEBI:57287"/>
        <dbReference type="ChEBI" id="CHEBI:57340"/>
        <dbReference type="EC" id="3.1.2.4"/>
    </reaction>
</comment>
<dbReference type="AlphaFoldDB" id="A0A6D2KIS4"/>
<dbReference type="PANTHER" id="PTHR43176:SF14">
    <property type="entry name" value="SMALL RIBOSOMAL SUBUNIT PROTEIN MS47"/>
    <property type="match status" value="1"/>
</dbReference>
<name>A0A6D2KIS4_9BRAS</name>
<feature type="domain" description="Enoyl-CoA hydratase/isomerase" evidence="4">
    <location>
        <begin position="52"/>
        <end position="385"/>
    </location>
</feature>
<organism evidence="5 6">
    <name type="scientific">Microthlaspi erraticum</name>
    <dbReference type="NCBI Taxonomy" id="1685480"/>
    <lineage>
        <taxon>Eukaryota</taxon>
        <taxon>Viridiplantae</taxon>
        <taxon>Streptophyta</taxon>
        <taxon>Embryophyta</taxon>
        <taxon>Tracheophyta</taxon>
        <taxon>Spermatophyta</taxon>
        <taxon>Magnoliopsida</taxon>
        <taxon>eudicotyledons</taxon>
        <taxon>Gunneridae</taxon>
        <taxon>Pentapetalae</taxon>
        <taxon>rosids</taxon>
        <taxon>malvids</taxon>
        <taxon>Brassicales</taxon>
        <taxon>Brassicaceae</taxon>
        <taxon>Coluteocarpeae</taxon>
        <taxon>Microthlaspi</taxon>
    </lineage>
</organism>
<dbReference type="PANTHER" id="PTHR43176">
    <property type="entry name" value="3-HYDROXYISOBUTYRYL-COA HYDROLASE-RELATED"/>
    <property type="match status" value="1"/>
</dbReference>
<gene>
    <name evidence="5" type="ORF">MERR_LOCUS39020</name>
</gene>
<evidence type="ECO:0000256" key="2">
    <source>
        <dbReference type="RuleBase" id="RU369070"/>
    </source>
</evidence>
<dbReference type="InterPro" id="IPR032259">
    <property type="entry name" value="HIBYL-CoA-H"/>
</dbReference>
<dbReference type="EMBL" id="CACVBM020001492">
    <property type="protein sequence ID" value="CAA7051785.1"/>
    <property type="molecule type" value="Genomic_DNA"/>
</dbReference>